<dbReference type="GO" id="GO:0008017">
    <property type="term" value="F:microtubule binding"/>
    <property type="evidence" value="ECO:0007669"/>
    <property type="project" value="InterPro"/>
</dbReference>
<keyword evidence="2 7" id="KW-0963">Cytoplasm</keyword>
<feature type="compositionally biased region" description="Polar residues" evidence="8">
    <location>
        <begin position="655"/>
        <end position="673"/>
    </location>
</feature>
<reference evidence="9" key="2">
    <citation type="submission" date="2025-08" db="UniProtKB">
        <authorList>
            <consortium name="Ensembl"/>
        </authorList>
    </citation>
    <scope>IDENTIFICATION</scope>
</reference>
<evidence type="ECO:0000256" key="8">
    <source>
        <dbReference type="SAM" id="MobiDB-lite"/>
    </source>
</evidence>
<feature type="compositionally biased region" description="Basic and acidic residues" evidence="8">
    <location>
        <begin position="1010"/>
        <end position="1025"/>
    </location>
</feature>
<feature type="compositionally biased region" description="Low complexity" evidence="8">
    <location>
        <begin position="743"/>
        <end position="752"/>
    </location>
</feature>
<feature type="compositionally biased region" description="Polar residues" evidence="8">
    <location>
        <begin position="186"/>
        <end position="203"/>
    </location>
</feature>
<reference evidence="9" key="3">
    <citation type="submission" date="2025-09" db="UniProtKB">
        <authorList>
            <consortium name="Ensembl"/>
        </authorList>
    </citation>
    <scope>IDENTIFICATION</scope>
</reference>
<protein>
    <recommendedName>
        <fullName evidence="7">Microtubule-associated protein</fullName>
    </recommendedName>
</protein>
<feature type="region of interest" description="Disordered" evidence="8">
    <location>
        <begin position="338"/>
        <end position="357"/>
    </location>
</feature>
<evidence type="ECO:0000256" key="7">
    <source>
        <dbReference type="RuleBase" id="RU000686"/>
    </source>
</evidence>
<feature type="compositionally biased region" description="Basic and acidic residues" evidence="8">
    <location>
        <begin position="528"/>
        <end position="626"/>
    </location>
</feature>
<feature type="compositionally biased region" description="Polar residues" evidence="8">
    <location>
        <begin position="227"/>
        <end position="241"/>
    </location>
</feature>
<keyword evidence="6 7" id="KW-0206">Cytoskeleton</keyword>
<feature type="compositionally biased region" description="Basic and acidic residues" evidence="8">
    <location>
        <begin position="753"/>
        <end position="766"/>
    </location>
</feature>
<feature type="region of interest" description="Disordered" evidence="8">
    <location>
        <begin position="924"/>
        <end position="1025"/>
    </location>
</feature>
<feature type="compositionally biased region" description="Polar residues" evidence="8">
    <location>
        <begin position="857"/>
        <end position="869"/>
    </location>
</feature>
<feature type="compositionally biased region" description="Polar residues" evidence="8">
    <location>
        <begin position="632"/>
        <end position="645"/>
    </location>
</feature>
<dbReference type="GO" id="GO:0005874">
    <property type="term" value="C:microtubule"/>
    <property type="evidence" value="ECO:0007669"/>
    <property type="project" value="UniProtKB-KW"/>
</dbReference>
<keyword evidence="5" id="KW-0677">Repeat</keyword>
<proteinExistence type="predicted"/>
<feature type="compositionally biased region" description="Low complexity" evidence="8">
    <location>
        <begin position="46"/>
        <end position="58"/>
    </location>
</feature>
<evidence type="ECO:0000256" key="4">
    <source>
        <dbReference type="ARBA" id="ARBA00022701"/>
    </source>
</evidence>
<dbReference type="GO" id="GO:0031175">
    <property type="term" value="P:neuron projection development"/>
    <property type="evidence" value="ECO:0007669"/>
    <property type="project" value="TreeGrafter"/>
</dbReference>
<sequence length="1025" mass="107999">MSFLSGSPWQQPGIISGGSGYGQPSSSHQQQQQQQHQQQHKPSTTLSGSSIPAALASSPPLPYSPASDQHRDCQGQMAPGGQVVGATQGGSKITLTEEDVKLGRGRTQETLSGSSAEAPGSLSFRMPMLKIEDEGPRVGSAGRLLGSEGQSPSSPMSPNSSPSSSVPSPSISPGRSFPTSVPDCMPTSNPNFRQNNLQQNYTGSKDELYIQGSQVSGPVLQGRERNTLSPCFNGSSRSSPVNEEDKKKSVSSPTPGGLLGSLKENSDTVPTGNQTLKPSLAKQGVAQSTGIAPPSADLTGSKAVLNLGPTASLPSAPANTANTSVAVSEVAETRVERDYLSHTEKGNTGPRTPIGRGEAAIHGLSQDLGQVEDEKMGSCATINRETKNSQRSELPQRTAVRRAMSDCSHLSVPMVMDATYPTGMGGLPMMVPNVPNFTMMGTACPPRVPYPHAAVRRSLTVSDGTGTAAAMATFMSSPLMTSPVMPSSPPPKRHQGTCETNFLLAVPPHAGASNKSTQDNKVNTTVKSDNKDKQEKTDSMSMKVDKSDTFDKKEKEEQQKKDNGQDKNQKSEKIVKDDEKIEKMNAEKNNKANEKAEKVDKPEKTNKDEKKEEEKKPAEKKEDKGGKGTAKSPTGNSNKTLPSPDSKSKPDMGSTKPNSAKSRPSTLSTNGEATSAKRPSPTTANKKSPVPKATTPTAAKRPPMATGSAKAARTPENGTAEKRPVPKATPTPRAPANKNGSSATAANKTAATKNDKTENKTGEPKKPKTTARPRPASTIIPATPTASTNGEATSSHRRRVITKPPVPKQTPMEKKPPVPRAPRTPRPINAPTPDLKNVRSKIGSIDNIKYQPGGGKVSSTPNNKASDPSTHAAKARVQIVHKKLDFSHVTSRCGSKDNIKHVPGGGNVQILNKKVDVSKVTSKCGSKDNIKYKPGGGDVKIDSNKPNIKAKSKVGSMDNVGQGNGQANGHKEEKTEEKVSLLPGGTTAPGGVAKENGVKEPTTTPFGGDGLREPLSIDKRITETN</sequence>
<dbReference type="AlphaFoldDB" id="A0A671WND0"/>
<name>A0A671WND0_SPAAU</name>
<feature type="region of interest" description="Disordered" evidence="8">
    <location>
        <begin position="508"/>
        <end position="873"/>
    </location>
</feature>
<dbReference type="PROSITE" id="PS51491">
    <property type="entry name" value="TAU_MAP_2"/>
    <property type="match status" value="3"/>
</dbReference>
<dbReference type="PANTHER" id="PTHR11501">
    <property type="entry name" value="MICROTUBULE-ASSOCIATED PROTEIN"/>
    <property type="match status" value="1"/>
</dbReference>
<feature type="compositionally biased region" description="Low complexity" evidence="8">
    <location>
        <begin position="22"/>
        <end position="37"/>
    </location>
</feature>
<gene>
    <name evidence="9" type="primary">map4l</name>
</gene>
<feature type="compositionally biased region" description="Polar residues" evidence="8">
    <location>
        <begin position="513"/>
        <end position="527"/>
    </location>
</feature>
<dbReference type="Proteomes" id="UP000472265">
    <property type="component" value="Chromosome 21"/>
</dbReference>
<evidence type="ECO:0000313" key="9">
    <source>
        <dbReference type="Ensembl" id="ENSSAUP00010040236.1"/>
    </source>
</evidence>
<dbReference type="GeneTree" id="ENSGT00940000159742"/>
<evidence type="ECO:0000256" key="1">
    <source>
        <dbReference type="ARBA" id="ARBA00004245"/>
    </source>
</evidence>
<evidence type="ECO:0000256" key="5">
    <source>
        <dbReference type="ARBA" id="ARBA00022737"/>
    </source>
</evidence>
<evidence type="ECO:0000256" key="2">
    <source>
        <dbReference type="ARBA" id="ARBA00022490"/>
    </source>
</evidence>
<dbReference type="GO" id="GO:0000226">
    <property type="term" value="P:microtubule cytoskeleton organization"/>
    <property type="evidence" value="ECO:0007669"/>
    <property type="project" value="TreeGrafter"/>
</dbReference>
<comment type="subcellular location">
    <subcellularLocation>
        <location evidence="1 7">Cytoplasm</location>
        <location evidence="1 7">Cytoskeleton</location>
    </subcellularLocation>
</comment>
<feature type="compositionally biased region" description="Pro residues" evidence="8">
    <location>
        <begin position="818"/>
        <end position="830"/>
    </location>
</feature>
<organism evidence="9 10">
    <name type="scientific">Sparus aurata</name>
    <name type="common">Gilthead sea bream</name>
    <dbReference type="NCBI Taxonomy" id="8175"/>
    <lineage>
        <taxon>Eukaryota</taxon>
        <taxon>Metazoa</taxon>
        <taxon>Chordata</taxon>
        <taxon>Craniata</taxon>
        <taxon>Vertebrata</taxon>
        <taxon>Euteleostomi</taxon>
        <taxon>Actinopterygii</taxon>
        <taxon>Neopterygii</taxon>
        <taxon>Teleostei</taxon>
        <taxon>Neoteleostei</taxon>
        <taxon>Acanthomorphata</taxon>
        <taxon>Eupercaria</taxon>
        <taxon>Spariformes</taxon>
        <taxon>Sparidae</taxon>
        <taxon>Sparus</taxon>
    </lineage>
</organism>
<dbReference type="PANTHER" id="PTHR11501:SF16">
    <property type="entry name" value="MICROTUBULE-ASSOCIATED PROTEIN 4"/>
    <property type="match status" value="1"/>
</dbReference>
<feature type="compositionally biased region" description="Polar residues" evidence="8">
    <location>
        <begin position="267"/>
        <end position="276"/>
    </location>
</feature>
<dbReference type="InterPro" id="IPR027324">
    <property type="entry name" value="MAP2/MAP4/Tau"/>
</dbReference>
<dbReference type="GO" id="GO:0043005">
    <property type="term" value="C:neuron projection"/>
    <property type="evidence" value="ECO:0007669"/>
    <property type="project" value="TreeGrafter"/>
</dbReference>
<keyword evidence="4 7" id="KW-0493">Microtubule</keyword>
<feature type="compositionally biased region" description="Low complexity" evidence="8">
    <location>
        <begin position="151"/>
        <end position="176"/>
    </location>
</feature>
<keyword evidence="10" id="KW-1185">Reference proteome</keyword>
<reference evidence="9" key="1">
    <citation type="submission" date="2021-04" db="EMBL/GenBank/DDBJ databases">
        <authorList>
            <consortium name="Wellcome Sanger Institute Data Sharing"/>
        </authorList>
    </citation>
    <scope>NUCLEOTIDE SEQUENCE [LARGE SCALE GENOMIC DNA]</scope>
</reference>
<dbReference type="Pfam" id="PF00418">
    <property type="entry name" value="Tubulin-binding"/>
    <property type="match status" value="3"/>
</dbReference>
<keyword evidence="3" id="KW-0597">Phosphoprotein</keyword>
<dbReference type="PROSITE" id="PS00229">
    <property type="entry name" value="TAU_MAP_1"/>
    <property type="match status" value="1"/>
</dbReference>
<evidence type="ECO:0000256" key="3">
    <source>
        <dbReference type="ARBA" id="ARBA00022553"/>
    </source>
</evidence>
<dbReference type="InterPro" id="IPR001084">
    <property type="entry name" value="MAP_tubulin-bd_rpt"/>
</dbReference>
<feature type="compositionally biased region" description="Basic and acidic residues" evidence="8">
    <location>
        <begin position="969"/>
        <end position="979"/>
    </location>
</feature>
<feature type="compositionally biased region" description="Polar residues" evidence="8">
    <location>
        <begin position="784"/>
        <end position="793"/>
    </location>
</feature>
<feature type="region of interest" description="Disordered" evidence="8">
    <location>
        <begin position="1"/>
        <end position="276"/>
    </location>
</feature>
<evidence type="ECO:0000313" key="10">
    <source>
        <dbReference type="Proteomes" id="UP000472265"/>
    </source>
</evidence>
<evidence type="ECO:0000256" key="6">
    <source>
        <dbReference type="ARBA" id="ARBA00023212"/>
    </source>
</evidence>
<accession>A0A671WND0</accession>
<dbReference type="Ensembl" id="ENSSAUT00010042395.1">
    <property type="protein sequence ID" value="ENSSAUP00010040236.1"/>
    <property type="gene ID" value="ENSSAUG00010016877.1"/>
</dbReference>